<comment type="caution">
    <text evidence="1">The sequence shown here is derived from an EMBL/GenBank/DDBJ whole genome shotgun (WGS) entry which is preliminary data.</text>
</comment>
<accession>A0A316ALA5</accession>
<dbReference type="RefSeq" id="WP_211320010.1">
    <property type="nucleotide sequence ID" value="NZ_QGDT01000005.1"/>
</dbReference>
<dbReference type="InterPro" id="IPR012334">
    <property type="entry name" value="Pectin_lyas_fold"/>
</dbReference>
<dbReference type="Proteomes" id="UP000245880">
    <property type="component" value="Unassembled WGS sequence"/>
</dbReference>
<dbReference type="Gene3D" id="2.160.20.10">
    <property type="entry name" value="Single-stranded right-handed beta-helix, Pectin lyase-like"/>
    <property type="match status" value="1"/>
</dbReference>
<keyword evidence="2" id="KW-1185">Reference proteome</keyword>
<dbReference type="AlphaFoldDB" id="A0A316ALA5"/>
<dbReference type="InterPro" id="IPR011050">
    <property type="entry name" value="Pectin_lyase_fold/virulence"/>
</dbReference>
<name>A0A316ALA5_9BACT</name>
<organism evidence="1 2">
    <name type="scientific">Dyadobacter jejuensis</name>
    <dbReference type="NCBI Taxonomy" id="1082580"/>
    <lineage>
        <taxon>Bacteria</taxon>
        <taxon>Pseudomonadati</taxon>
        <taxon>Bacteroidota</taxon>
        <taxon>Cytophagia</taxon>
        <taxon>Cytophagales</taxon>
        <taxon>Spirosomataceae</taxon>
        <taxon>Dyadobacter</taxon>
    </lineage>
</organism>
<reference evidence="1 2" key="1">
    <citation type="submission" date="2018-03" db="EMBL/GenBank/DDBJ databases">
        <title>Genomic Encyclopedia of Archaeal and Bacterial Type Strains, Phase II (KMG-II): from individual species to whole genera.</title>
        <authorList>
            <person name="Goeker M."/>
        </authorList>
    </citation>
    <scope>NUCLEOTIDE SEQUENCE [LARGE SCALE GENOMIC DNA]</scope>
    <source>
        <strain evidence="1 2">DSM 100346</strain>
    </source>
</reference>
<protein>
    <submittedName>
        <fullName evidence="1">Uncharacterized protein</fullName>
    </submittedName>
</protein>
<sequence length="168" mass="17937">MVNIPSQAISFILYYGGKSAAETLAKGNTTAVSKLEPVTEETPQFKNISIKPIEIKGAHEAVFLQGLPEMNLKNIELDNLLIEADQGFTIIDATGVSIKDVKMATKKAPAMDIYNGKKLKIKDVTIDSTTLGTIAVGGSESGKIKIDAGLKIQTEIGKEVSVTAVIFK</sequence>
<evidence type="ECO:0000313" key="1">
    <source>
        <dbReference type="EMBL" id="PWJ57834.1"/>
    </source>
</evidence>
<gene>
    <name evidence="1" type="ORF">CLV98_10514</name>
</gene>
<proteinExistence type="predicted"/>
<evidence type="ECO:0000313" key="2">
    <source>
        <dbReference type="Proteomes" id="UP000245880"/>
    </source>
</evidence>
<dbReference type="EMBL" id="QGDT01000005">
    <property type="protein sequence ID" value="PWJ57834.1"/>
    <property type="molecule type" value="Genomic_DNA"/>
</dbReference>
<dbReference type="SUPFAM" id="SSF51126">
    <property type="entry name" value="Pectin lyase-like"/>
    <property type="match status" value="1"/>
</dbReference>